<feature type="compositionally biased region" description="Low complexity" evidence="2">
    <location>
        <begin position="8"/>
        <end position="22"/>
    </location>
</feature>
<keyword evidence="4" id="KW-1185">Reference proteome</keyword>
<feature type="region of interest" description="Disordered" evidence="2">
    <location>
        <begin position="1"/>
        <end position="68"/>
    </location>
</feature>
<comment type="caution">
    <text evidence="3">The sequence shown here is derived from an EMBL/GenBank/DDBJ whole genome shotgun (WGS) entry which is preliminary data.</text>
</comment>
<keyword evidence="1" id="KW-0175">Coiled coil</keyword>
<sequence>MLQGVQEKPVQPTNQPTNQPTAKPTPTPHTHPKPSSTGPKSSTPQSATNPPTKSSARAKLSASEQAPTTEAFDQSAWLAAMDVELNQGPAGLFQMILPGPIDGFYRDLKHQRKTCRTWLCLDHYNQTVTNAMTWDQSQHLALSEYERDVDLDQQVEKDDNEWIEKLLAAEQASPGFKGTITIDLSMSAAKDMDDGATVGSAVNMAALLESMKAGVNDLCKELETAAEELAQAKDAEAAKDARMLELEARMAEPASATGNHRSSSPSSSKATSLADSAPRRWSLTTNDPVMQGCGV</sequence>
<feature type="region of interest" description="Disordered" evidence="2">
    <location>
        <begin position="251"/>
        <end position="295"/>
    </location>
</feature>
<dbReference type="EMBL" id="CAKOGP040001358">
    <property type="protein sequence ID" value="CAJ1945330.1"/>
    <property type="molecule type" value="Genomic_DNA"/>
</dbReference>
<evidence type="ECO:0000313" key="3">
    <source>
        <dbReference type="EMBL" id="CAJ1945330.1"/>
    </source>
</evidence>
<evidence type="ECO:0000256" key="1">
    <source>
        <dbReference type="SAM" id="Coils"/>
    </source>
</evidence>
<reference evidence="3" key="1">
    <citation type="submission" date="2023-08" db="EMBL/GenBank/DDBJ databases">
        <authorList>
            <person name="Audoor S."/>
            <person name="Bilcke G."/>
        </authorList>
    </citation>
    <scope>NUCLEOTIDE SEQUENCE</scope>
</reference>
<accession>A0AAD2CVK4</accession>
<gene>
    <name evidence="3" type="ORF">CYCCA115_LOCUS9476</name>
</gene>
<evidence type="ECO:0000313" key="4">
    <source>
        <dbReference type="Proteomes" id="UP001295423"/>
    </source>
</evidence>
<dbReference type="Proteomes" id="UP001295423">
    <property type="component" value="Unassembled WGS sequence"/>
</dbReference>
<feature type="compositionally biased region" description="Low complexity" evidence="2">
    <location>
        <begin position="33"/>
        <end position="44"/>
    </location>
</feature>
<name>A0AAD2CVK4_9STRA</name>
<feature type="compositionally biased region" description="Polar residues" evidence="2">
    <location>
        <begin position="45"/>
        <end position="55"/>
    </location>
</feature>
<protein>
    <submittedName>
        <fullName evidence="3">Uncharacterized protein</fullName>
    </submittedName>
</protein>
<feature type="coiled-coil region" evidence="1">
    <location>
        <begin position="208"/>
        <end position="239"/>
    </location>
</feature>
<feature type="compositionally biased region" description="Low complexity" evidence="2">
    <location>
        <begin position="262"/>
        <end position="276"/>
    </location>
</feature>
<proteinExistence type="predicted"/>
<organism evidence="3 4">
    <name type="scientific">Cylindrotheca closterium</name>
    <dbReference type="NCBI Taxonomy" id="2856"/>
    <lineage>
        <taxon>Eukaryota</taxon>
        <taxon>Sar</taxon>
        <taxon>Stramenopiles</taxon>
        <taxon>Ochrophyta</taxon>
        <taxon>Bacillariophyta</taxon>
        <taxon>Bacillariophyceae</taxon>
        <taxon>Bacillariophycidae</taxon>
        <taxon>Bacillariales</taxon>
        <taxon>Bacillariaceae</taxon>
        <taxon>Cylindrotheca</taxon>
    </lineage>
</organism>
<dbReference type="AlphaFoldDB" id="A0AAD2CVK4"/>
<evidence type="ECO:0000256" key="2">
    <source>
        <dbReference type="SAM" id="MobiDB-lite"/>
    </source>
</evidence>